<protein>
    <recommendedName>
        <fullName evidence="6">FYVE-type domain-containing protein</fullName>
    </recommendedName>
</protein>
<dbReference type="InterPro" id="IPR000306">
    <property type="entry name" value="Znf_FYVE"/>
</dbReference>
<dbReference type="Gene3D" id="3.30.40.10">
    <property type="entry name" value="Zinc/RING finger domain, C3HC4 (zinc finger)"/>
    <property type="match status" value="1"/>
</dbReference>
<dbReference type="GO" id="GO:0030496">
    <property type="term" value="C:midbody"/>
    <property type="evidence" value="ECO:0007669"/>
    <property type="project" value="TreeGrafter"/>
</dbReference>
<dbReference type="GO" id="GO:0005813">
    <property type="term" value="C:centrosome"/>
    <property type="evidence" value="ECO:0007669"/>
    <property type="project" value="TreeGrafter"/>
</dbReference>
<keyword evidence="2 4" id="KW-0863">Zinc-finger</keyword>
<gene>
    <name evidence="7" type="ORF">NQ318_018908</name>
</gene>
<dbReference type="PANTHER" id="PTHR46603">
    <property type="entry name" value="ABSCISSION/NOCUT CHECKPOINT REGULATOR"/>
    <property type="match status" value="1"/>
</dbReference>
<dbReference type="PROSITE" id="PS50178">
    <property type="entry name" value="ZF_FYVE"/>
    <property type="match status" value="1"/>
</dbReference>
<dbReference type="GO" id="GO:0032154">
    <property type="term" value="C:cleavage furrow"/>
    <property type="evidence" value="ECO:0007669"/>
    <property type="project" value="TreeGrafter"/>
</dbReference>
<dbReference type="GO" id="GO:0032266">
    <property type="term" value="F:phosphatidylinositol-3-phosphate binding"/>
    <property type="evidence" value="ECO:0007669"/>
    <property type="project" value="TreeGrafter"/>
</dbReference>
<dbReference type="GO" id="GO:0044878">
    <property type="term" value="P:mitotic cytokinesis checkpoint signaling"/>
    <property type="evidence" value="ECO:0007669"/>
    <property type="project" value="TreeGrafter"/>
</dbReference>
<dbReference type="SMART" id="SM00064">
    <property type="entry name" value="FYVE"/>
    <property type="match status" value="1"/>
</dbReference>
<dbReference type="SUPFAM" id="SSF57845">
    <property type="entry name" value="B-box zinc-binding domain"/>
    <property type="match status" value="1"/>
</dbReference>
<dbReference type="Pfam" id="PF01363">
    <property type="entry name" value="FYVE"/>
    <property type="match status" value="1"/>
</dbReference>
<organism evidence="7 8">
    <name type="scientific">Aromia moschata</name>
    <dbReference type="NCBI Taxonomy" id="1265417"/>
    <lineage>
        <taxon>Eukaryota</taxon>
        <taxon>Metazoa</taxon>
        <taxon>Ecdysozoa</taxon>
        <taxon>Arthropoda</taxon>
        <taxon>Hexapoda</taxon>
        <taxon>Insecta</taxon>
        <taxon>Pterygota</taxon>
        <taxon>Neoptera</taxon>
        <taxon>Endopterygota</taxon>
        <taxon>Coleoptera</taxon>
        <taxon>Polyphaga</taxon>
        <taxon>Cucujiformia</taxon>
        <taxon>Chrysomeloidea</taxon>
        <taxon>Cerambycidae</taxon>
        <taxon>Cerambycinae</taxon>
        <taxon>Callichromatini</taxon>
        <taxon>Aromia</taxon>
    </lineage>
</organism>
<name>A0AAV8ZGK4_9CUCU</name>
<evidence type="ECO:0000256" key="5">
    <source>
        <dbReference type="SAM" id="MobiDB-lite"/>
    </source>
</evidence>
<evidence type="ECO:0000313" key="7">
    <source>
        <dbReference type="EMBL" id="KAJ8963428.1"/>
    </source>
</evidence>
<dbReference type="Proteomes" id="UP001162162">
    <property type="component" value="Unassembled WGS sequence"/>
</dbReference>
<evidence type="ECO:0000256" key="2">
    <source>
        <dbReference type="ARBA" id="ARBA00022771"/>
    </source>
</evidence>
<reference evidence="7" key="1">
    <citation type="journal article" date="2023" name="Insect Mol. Biol.">
        <title>Genome sequencing provides insights into the evolution of gene families encoding plant cell wall-degrading enzymes in longhorned beetles.</title>
        <authorList>
            <person name="Shin N.R."/>
            <person name="Okamura Y."/>
            <person name="Kirsch R."/>
            <person name="Pauchet Y."/>
        </authorList>
    </citation>
    <scope>NUCLEOTIDE SEQUENCE</scope>
    <source>
        <strain evidence="7">AMC_N1</strain>
    </source>
</reference>
<feature type="region of interest" description="Disordered" evidence="5">
    <location>
        <begin position="156"/>
        <end position="175"/>
    </location>
</feature>
<dbReference type="GO" id="GO:0009838">
    <property type="term" value="P:abscission"/>
    <property type="evidence" value="ECO:0007669"/>
    <property type="project" value="TreeGrafter"/>
</dbReference>
<feature type="domain" description="FYVE-type" evidence="6">
    <location>
        <begin position="1"/>
        <end position="56"/>
    </location>
</feature>
<comment type="caution">
    <text evidence="7">The sequence shown here is derived from an EMBL/GenBank/DDBJ whole genome shotgun (WGS) entry which is preliminary data.</text>
</comment>
<dbReference type="InterPro" id="IPR013083">
    <property type="entry name" value="Znf_RING/FYVE/PHD"/>
</dbReference>
<evidence type="ECO:0000256" key="1">
    <source>
        <dbReference type="ARBA" id="ARBA00022723"/>
    </source>
</evidence>
<evidence type="ECO:0000313" key="8">
    <source>
        <dbReference type="Proteomes" id="UP001162162"/>
    </source>
</evidence>
<keyword evidence="3" id="KW-0862">Zinc</keyword>
<dbReference type="PANTHER" id="PTHR46603:SF1">
    <property type="entry name" value="ABSCISSION_NOCUT CHECKPOINT REGULATOR"/>
    <property type="match status" value="1"/>
</dbReference>
<keyword evidence="8" id="KW-1185">Reference proteome</keyword>
<dbReference type="FunFam" id="3.30.40.10:FF:000879">
    <property type="entry name" value="abscission/NoCut checkpoint regulator"/>
    <property type="match status" value="1"/>
</dbReference>
<keyword evidence="1" id="KW-0479">Metal-binding</keyword>
<evidence type="ECO:0000256" key="3">
    <source>
        <dbReference type="ARBA" id="ARBA00022833"/>
    </source>
</evidence>
<dbReference type="SUPFAM" id="SSF57903">
    <property type="entry name" value="FYVE/PHD zinc finger"/>
    <property type="match status" value="1"/>
</dbReference>
<dbReference type="Pfam" id="PF22586">
    <property type="entry name" value="ANCHR-like_BBOX"/>
    <property type="match status" value="1"/>
</dbReference>
<evidence type="ECO:0000259" key="6">
    <source>
        <dbReference type="PROSITE" id="PS50178"/>
    </source>
</evidence>
<sequence length="311" mass="34981">MSCNHCSTKFNFFHKEMGCSNCGLSFCSKCLKQKCKIPSKGSGEYHVCKLCYSKLASSTSSIQPNIISPPDIFLKTPDDPLPELLINFWLRRLENLENPAAPPITVYKQDAKIQALRSGLSPADQKLVDRLEKLKEDGKRPPPSESEIRERLANLKGENNYVEGPSRPLYTPDTRTDQQKADSLLDQFMNERDIELSHNPQEHIEARLATLREQGVRPNAGLYISNLHDSSDYGRGGAGREVPLEVDYEDALNEEQDGTSSPELPWCVLCNNDAKYRCLDCSGDLYCSECNIEAHKTLGDTDHNVIPYKQQ</sequence>
<dbReference type="InterPro" id="IPR011011">
    <property type="entry name" value="Znf_FYVE_PHD"/>
</dbReference>
<dbReference type="InterPro" id="IPR017455">
    <property type="entry name" value="Znf_FYVE-rel"/>
</dbReference>
<dbReference type="AlphaFoldDB" id="A0AAV8ZGK4"/>
<proteinExistence type="predicted"/>
<accession>A0AAV8ZGK4</accession>
<dbReference type="EMBL" id="JAPWTK010000001">
    <property type="protein sequence ID" value="KAJ8963428.1"/>
    <property type="molecule type" value="Genomic_DNA"/>
</dbReference>
<dbReference type="GO" id="GO:0008270">
    <property type="term" value="F:zinc ion binding"/>
    <property type="evidence" value="ECO:0007669"/>
    <property type="project" value="UniProtKB-KW"/>
</dbReference>
<evidence type="ECO:0000256" key="4">
    <source>
        <dbReference type="PROSITE-ProRule" id="PRU00091"/>
    </source>
</evidence>